<evidence type="ECO:0000313" key="2">
    <source>
        <dbReference type="Proteomes" id="UP000183772"/>
    </source>
</evidence>
<evidence type="ECO:0000313" key="1">
    <source>
        <dbReference type="EMBL" id="SDU76481.1"/>
    </source>
</evidence>
<protein>
    <submittedName>
        <fullName evidence="1">Uncharacterized protein</fullName>
    </submittedName>
</protein>
<reference evidence="1 2" key="1">
    <citation type="submission" date="2016-10" db="EMBL/GenBank/DDBJ databases">
        <authorList>
            <person name="Varghese N."/>
            <person name="Submissions S."/>
        </authorList>
    </citation>
    <scope>NUCLEOTIDE SEQUENCE [LARGE SCALE GENOMIC DNA]</scope>
    <source>
        <strain evidence="1 2">DSM 16733</strain>
    </source>
</reference>
<name>A0AAX2DK61_9PSED</name>
<sequence length="31" mass="3442">MIYTNMLNMGRGAAEPFGFLPRTDLLQSGHC</sequence>
<accession>A0AAX2DK61</accession>
<dbReference type="EMBL" id="LT629790">
    <property type="protein sequence ID" value="SDU76481.1"/>
    <property type="molecule type" value="Genomic_DNA"/>
</dbReference>
<dbReference type="Proteomes" id="UP000183772">
    <property type="component" value="Chromosome I"/>
</dbReference>
<keyword evidence="2" id="KW-1185">Reference proteome</keyword>
<organism evidence="1 2">
    <name type="scientific">Pseudomonas mediterranea</name>
    <dbReference type="NCBI Taxonomy" id="183795"/>
    <lineage>
        <taxon>Bacteria</taxon>
        <taxon>Pseudomonadati</taxon>
        <taxon>Pseudomonadota</taxon>
        <taxon>Gammaproteobacteria</taxon>
        <taxon>Pseudomonadales</taxon>
        <taxon>Pseudomonadaceae</taxon>
        <taxon>Pseudomonas</taxon>
    </lineage>
</organism>
<proteinExistence type="predicted"/>
<dbReference type="AlphaFoldDB" id="A0AAX2DK61"/>
<gene>
    <name evidence="1" type="ORF">SAMN05216476_5693</name>
</gene>